<evidence type="ECO:0000313" key="4">
    <source>
        <dbReference type="Proteomes" id="UP001642409"/>
    </source>
</evidence>
<reference evidence="3 4" key="2">
    <citation type="submission" date="2024-07" db="EMBL/GenBank/DDBJ databases">
        <authorList>
            <person name="Akdeniz Z."/>
        </authorList>
    </citation>
    <scope>NUCLEOTIDE SEQUENCE [LARGE SCALE GENOMIC DNA]</scope>
</reference>
<protein>
    <submittedName>
        <fullName evidence="3">Hypothetical_protein</fullName>
    </submittedName>
</protein>
<evidence type="ECO:0000313" key="2">
    <source>
        <dbReference type="EMBL" id="CAI9921748.1"/>
    </source>
</evidence>
<keyword evidence="4" id="KW-1185">Reference proteome</keyword>
<dbReference type="EMBL" id="CAXDID020000460">
    <property type="protein sequence ID" value="CAL6093776.1"/>
    <property type="molecule type" value="Genomic_DNA"/>
</dbReference>
<dbReference type="Proteomes" id="UP001642409">
    <property type="component" value="Unassembled WGS sequence"/>
</dbReference>
<reference evidence="2" key="1">
    <citation type="submission" date="2023-06" db="EMBL/GenBank/DDBJ databases">
        <authorList>
            <person name="Kurt Z."/>
        </authorList>
    </citation>
    <scope>NUCLEOTIDE SEQUENCE</scope>
</reference>
<proteinExistence type="predicted"/>
<feature type="compositionally biased region" description="Basic residues" evidence="1">
    <location>
        <begin position="154"/>
        <end position="168"/>
    </location>
</feature>
<evidence type="ECO:0000313" key="3">
    <source>
        <dbReference type="EMBL" id="CAL6093776.1"/>
    </source>
</evidence>
<feature type="compositionally biased region" description="Basic and acidic residues" evidence="1">
    <location>
        <begin position="93"/>
        <end position="111"/>
    </location>
</feature>
<gene>
    <name evidence="3" type="ORF">HINF_LOCUS67154</name>
    <name evidence="2" type="ORF">HINF_LOCUS9393</name>
</gene>
<feature type="region of interest" description="Disordered" evidence="1">
    <location>
        <begin position="60"/>
        <end position="126"/>
    </location>
</feature>
<name>A0AA86TTM9_9EUKA</name>
<dbReference type="EMBL" id="CATOUU010000232">
    <property type="protein sequence ID" value="CAI9921748.1"/>
    <property type="molecule type" value="Genomic_DNA"/>
</dbReference>
<organism evidence="2">
    <name type="scientific">Hexamita inflata</name>
    <dbReference type="NCBI Taxonomy" id="28002"/>
    <lineage>
        <taxon>Eukaryota</taxon>
        <taxon>Metamonada</taxon>
        <taxon>Diplomonadida</taxon>
        <taxon>Hexamitidae</taxon>
        <taxon>Hexamitinae</taxon>
        <taxon>Hexamita</taxon>
    </lineage>
</organism>
<feature type="region of interest" description="Disordered" evidence="1">
    <location>
        <begin position="154"/>
        <end position="244"/>
    </location>
</feature>
<accession>A0AA86TTM9</accession>
<dbReference type="AlphaFoldDB" id="A0AA86TTM9"/>
<comment type="caution">
    <text evidence="2">The sequence shown here is derived from an EMBL/GenBank/DDBJ whole genome shotgun (WGS) entry which is preliminary data.</text>
</comment>
<feature type="compositionally biased region" description="Basic residues" evidence="1">
    <location>
        <begin position="177"/>
        <end position="215"/>
    </location>
</feature>
<sequence length="264" mass="30812">MYRKKVVQRGEKHSKIDVEKPSANRFASLADSDVQFKRTDSYGKIFDYLHEKGMMKVATQSPIKEVPAKPRQKNFEKAHKTKTKKKSTQTAEKGNDKLEDTSTKKKPDKPTQTKVIPNAKGNDKKIQSLKEKIAKLQRELQSYFDTAATVMRKFKKPKRSMTTRRSLKRQTMPKPSLKMRRKRLKQVRKLNLRRISKKKRLTKRSLRTLRSRKSKSPSLKATRSKDHQNAPIECKVSSKGNLEKERGQITCFRKACRIAKRWSK</sequence>
<evidence type="ECO:0000256" key="1">
    <source>
        <dbReference type="SAM" id="MobiDB-lite"/>
    </source>
</evidence>